<organism evidence="2 3">
    <name type="scientific">Streptomyces pactum</name>
    <dbReference type="NCBI Taxonomy" id="68249"/>
    <lineage>
        <taxon>Bacteria</taxon>
        <taxon>Bacillati</taxon>
        <taxon>Actinomycetota</taxon>
        <taxon>Actinomycetes</taxon>
        <taxon>Kitasatosporales</taxon>
        <taxon>Streptomycetaceae</taxon>
        <taxon>Streptomyces</taxon>
    </lineage>
</organism>
<dbReference type="PANTHER" id="PTHR43798">
    <property type="entry name" value="MONOACYLGLYCEROL LIPASE"/>
    <property type="match status" value="1"/>
</dbReference>
<dbReference type="OrthoDB" id="334507at2"/>
<gene>
    <name evidence="2" type="ORF">B1H29_23065</name>
</gene>
<dbReference type="InterPro" id="IPR000639">
    <property type="entry name" value="Epox_hydrolase-like"/>
</dbReference>
<dbReference type="PRINTS" id="PR00111">
    <property type="entry name" value="ABHYDROLASE"/>
</dbReference>
<keyword evidence="2" id="KW-0378">Hydrolase</keyword>
<evidence type="ECO:0000313" key="2">
    <source>
        <dbReference type="EMBL" id="AQS69390.1"/>
    </source>
</evidence>
<sequence>MSTQRTGTGTDRARTRSVVVDGGARVACWESGPPDAEPVLLLHGYPADHHCWRHQVPPLSDRYRVIAPDLLGWGESDRPVHLRFDYDTEVARLGRLLDALGLDSVNLAGHDYGGFLSLGFAETHPERVRRLAVLNSRAHSTFTRPWYAVFSLLSLAGRTPVLRPAAMRLPYAAIHRRSFAPLVRAGHLDTGVLDGYVGWMDTPEGRRWLLHYFGEYRTSSRPALRRRLHEIDCPTAVIWGRADPYLRPTIATELAGAVPGAELTMLDGTGHWVMDERPAEVTAALSRLLARPAPGR</sequence>
<dbReference type="STRING" id="68249.BC342_12445"/>
<dbReference type="AlphaFoldDB" id="A0A1S6JC89"/>
<accession>A0A1S6JC89</accession>
<dbReference type="Proteomes" id="UP000189443">
    <property type="component" value="Chromosome"/>
</dbReference>
<dbReference type="InterPro" id="IPR000073">
    <property type="entry name" value="AB_hydrolase_1"/>
</dbReference>
<keyword evidence="3" id="KW-1185">Reference proteome</keyword>
<dbReference type="InterPro" id="IPR029058">
    <property type="entry name" value="AB_hydrolase_fold"/>
</dbReference>
<dbReference type="RefSeq" id="WP_055417135.1">
    <property type="nucleotide sequence ID" value="NZ_CP019724.1"/>
</dbReference>
<name>A0A1S6JC89_9ACTN</name>
<feature type="domain" description="AB hydrolase-1" evidence="1">
    <location>
        <begin position="38"/>
        <end position="278"/>
    </location>
</feature>
<dbReference type="Gene3D" id="3.40.50.1820">
    <property type="entry name" value="alpha/beta hydrolase"/>
    <property type="match status" value="1"/>
</dbReference>
<dbReference type="InterPro" id="IPR050266">
    <property type="entry name" value="AB_hydrolase_sf"/>
</dbReference>
<dbReference type="EMBL" id="CP019724">
    <property type="protein sequence ID" value="AQS69390.1"/>
    <property type="molecule type" value="Genomic_DNA"/>
</dbReference>
<evidence type="ECO:0000259" key="1">
    <source>
        <dbReference type="Pfam" id="PF00561"/>
    </source>
</evidence>
<reference evidence="2 3" key="1">
    <citation type="submission" date="2017-02" db="EMBL/GenBank/DDBJ databases">
        <title>Streptomyces pactum ACT12 Genome sequencing and assembly.</title>
        <authorList>
            <person name="Xue Q."/>
            <person name="Yan X."/>
            <person name="Jia L."/>
            <person name="Yan H."/>
        </authorList>
    </citation>
    <scope>NUCLEOTIDE SEQUENCE [LARGE SCALE GENOMIC DNA]</scope>
    <source>
        <strain evidence="2 3">ACT12</strain>
    </source>
</reference>
<dbReference type="KEGG" id="spac:B1H29_23065"/>
<evidence type="ECO:0000313" key="3">
    <source>
        <dbReference type="Proteomes" id="UP000189443"/>
    </source>
</evidence>
<dbReference type="SUPFAM" id="SSF53474">
    <property type="entry name" value="alpha/beta-Hydrolases"/>
    <property type="match status" value="1"/>
</dbReference>
<dbReference type="GO" id="GO:0016020">
    <property type="term" value="C:membrane"/>
    <property type="evidence" value="ECO:0007669"/>
    <property type="project" value="TreeGrafter"/>
</dbReference>
<dbReference type="GO" id="GO:0046464">
    <property type="term" value="P:acylglycerol catabolic process"/>
    <property type="evidence" value="ECO:0007669"/>
    <property type="project" value="TreeGrafter"/>
</dbReference>
<dbReference type="GO" id="GO:0047372">
    <property type="term" value="F:monoacylglycerol lipase activity"/>
    <property type="evidence" value="ECO:0007669"/>
    <property type="project" value="TreeGrafter"/>
</dbReference>
<dbReference type="PRINTS" id="PR00412">
    <property type="entry name" value="EPOXHYDRLASE"/>
</dbReference>
<protein>
    <submittedName>
        <fullName evidence="2">Hydrolase</fullName>
    </submittedName>
</protein>
<dbReference type="Pfam" id="PF00561">
    <property type="entry name" value="Abhydrolase_1"/>
    <property type="match status" value="1"/>
</dbReference>
<proteinExistence type="predicted"/>
<dbReference type="PANTHER" id="PTHR43798:SF33">
    <property type="entry name" value="HYDROLASE, PUTATIVE (AFU_ORTHOLOGUE AFUA_2G14860)-RELATED"/>
    <property type="match status" value="1"/>
</dbReference>